<sequence length="46" mass="5170">MGTGNIKRHYAANAMTTATHSAIELKTAIKPEQFMISDPYFVRDIE</sequence>
<name>D4ZGY9_SHEVD</name>
<keyword evidence="2" id="KW-1185">Reference proteome</keyword>
<evidence type="ECO:0000313" key="1">
    <source>
        <dbReference type="EMBL" id="BAJ00938.1"/>
    </source>
</evidence>
<dbReference type="HOGENOM" id="CLU_3188965_0_0_6"/>
<dbReference type="AlphaFoldDB" id="D4ZGY9"/>
<gene>
    <name evidence="1" type="ordered locus">SVI_0967</name>
</gene>
<proteinExistence type="predicted"/>
<organism evidence="1 2">
    <name type="scientific">Shewanella violacea (strain JCM 10179 / CIP 106290 / LMG 19151 / DSS12)</name>
    <dbReference type="NCBI Taxonomy" id="637905"/>
    <lineage>
        <taxon>Bacteria</taxon>
        <taxon>Pseudomonadati</taxon>
        <taxon>Pseudomonadota</taxon>
        <taxon>Gammaproteobacteria</taxon>
        <taxon>Alteromonadales</taxon>
        <taxon>Shewanellaceae</taxon>
        <taxon>Shewanella</taxon>
    </lineage>
</organism>
<evidence type="ECO:0000313" key="2">
    <source>
        <dbReference type="Proteomes" id="UP000002350"/>
    </source>
</evidence>
<dbReference type="EMBL" id="AP011177">
    <property type="protein sequence ID" value="BAJ00938.1"/>
    <property type="molecule type" value="Genomic_DNA"/>
</dbReference>
<dbReference type="Proteomes" id="UP000002350">
    <property type="component" value="Chromosome"/>
</dbReference>
<protein>
    <submittedName>
        <fullName evidence="1">Uncharacterized protein</fullName>
    </submittedName>
</protein>
<reference evidence="2" key="1">
    <citation type="journal article" date="2010" name="Mol. Biosyst.">
        <title>Complete genome sequence and comparative analysis of Shewanella violacea, a psychrophilic and piezophilic bacterium from deep sea floor sediments.</title>
        <authorList>
            <person name="Aono E."/>
            <person name="Baba T."/>
            <person name="Ara T."/>
            <person name="Nishi T."/>
            <person name="Nakamichi T."/>
            <person name="Inamoto E."/>
            <person name="Toyonaga H."/>
            <person name="Hasegawa M."/>
            <person name="Takai Y."/>
            <person name="Okumura Y."/>
            <person name="Baba M."/>
            <person name="Tomita M."/>
            <person name="Kato C."/>
            <person name="Oshima T."/>
            <person name="Nakasone K."/>
            <person name="Mori H."/>
        </authorList>
    </citation>
    <scope>NUCLEOTIDE SEQUENCE [LARGE SCALE GENOMIC DNA]</scope>
    <source>
        <strain evidence="2">JCM 10179 / CIP 106290 / LMG 19151 / DSS12</strain>
    </source>
</reference>
<accession>D4ZGY9</accession>
<dbReference type="KEGG" id="svo:SVI_0967"/>